<evidence type="ECO:0000256" key="1">
    <source>
        <dbReference type="SAM" id="Phobius"/>
    </source>
</evidence>
<protein>
    <recommendedName>
        <fullName evidence="2">Glycosyl transferase family 28 C-terminal domain-containing protein</fullName>
    </recommendedName>
</protein>
<keyword evidence="1" id="KW-0472">Membrane</keyword>
<proteinExistence type="predicted"/>
<comment type="caution">
    <text evidence="3">The sequence shown here is derived from an EMBL/GenBank/DDBJ whole genome shotgun (WGS) entry which is preliminary data.</text>
</comment>
<name>A0A2W5RWI8_CERSP</name>
<dbReference type="GO" id="GO:0016758">
    <property type="term" value="F:hexosyltransferase activity"/>
    <property type="evidence" value="ECO:0007669"/>
    <property type="project" value="InterPro"/>
</dbReference>
<reference evidence="3 4" key="1">
    <citation type="submission" date="2017-08" db="EMBL/GenBank/DDBJ databases">
        <title>Infants hospitalized years apart are colonized by the same room-sourced microbial strains.</title>
        <authorList>
            <person name="Brooks B."/>
            <person name="Olm M.R."/>
            <person name="Firek B.A."/>
            <person name="Baker R."/>
            <person name="Thomas B.C."/>
            <person name="Morowitz M.J."/>
            <person name="Banfield J.F."/>
        </authorList>
    </citation>
    <scope>NUCLEOTIDE SEQUENCE [LARGE SCALE GENOMIC DNA]</scope>
    <source>
        <strain evidence="3">S2_003_000_R2_11</strain>
    </source>
</reference>
<feature type="domain" description="Glycosyl transferase family 28 C-terminal" evidence="2">
    <location>
        <begin position="20"/>
        <end position="125"/>
    </location>
</feature>
<accession>A0A2W5RWI8</accession>
<evidence type="ECO:0000313" key="4">
    <source>
        <dbReference type="Proteomes" id="UP000248975"/>
    </source>
</evidence>
<feature type="transmembrane region" description="Helical" evidence="1">
    <location>
        <begin position="12"/>
        <end position="31"/>
    </location>
</feature>
<dbReference type="Pfam" id="PF04101">
    <property type="entry name" value="Glyco_tran_28_C"/>
    <property type="match status" value="1"/>
</dbReference>
<keyword evidence="1" id="KW-0812">Transmembrane</keyword>
<organism evidence="3 4">
    <name type="scientific">Cereibacter sphaeroides</name>
    <name type="common">Rhodobacter sphaeroides</name>
    <dbReference type="NCBI Taxonomy" id="1063"/>
    <lineage>
        <taxon>Bacteria</taxon>
        <taxon>Pseudomonadati</taxon>
        <taxon>Pseudomonadota</taxon>
        <taxon>Alphaproteobacteria</taxon>
        <taxon>Rhodobacterales</taxon>
        <taxon>Paracoccaceae</taxon>
        <taxon>Cereibacter</taxon>
    </lineage>
</organism>
<keyword evidence="1" id="KW-1133">Transmembrane helix</keyword>
<dbReference type="SUPFAM" id="SSF53756">
    <property type="entry name" value="UDP-Glycosyltransferase/glycogen phosphorylase"/>
    <property type="match status" value="1"/>
</dbReference>
<dbReference type="AlphaFoldDB" id="A0A2W5RWI8"/>
<sequence length="184" mass="19394">MARTHRRRGAAAGILGCGAVIFVTIGSMFPFDRLIRVMDGWAEAAGAGQGEIMAQIGDGTYEPRHMRHVRRLSQQAFAEAMAGAEVIVAHAGMGTVITAGRVGRPLVIMPRIEAWGEHTTDHQIATANWLRDKPGIFVADTDADLPGAIAAARAAGGGDAPRLPDTADPAFTGRLRAAILDYLG</sequence>
<dbReference type="InterPro" id="IPR007235">
    <property type="entry name" value="Glyco_trans_28_C"/>
</dbReference>
<dbReference type="Proteomes" id="UP000248975">
    <property type="component" value="Unassembled WGS sequence"/>
</dbReference>
<dbReference type="Gene3D" id="3.40.50.2000">
    <property type="entry name" value="Glycogen Phosphorylase B"/>
    <property type="match status" value="1"/>
</dbReference>
<dbReference type="EMBL" id="QFQS01000012">
    <property type="protein sequence ID" value="PZQ94861.1"/>
    <property type="molecule type" value="Genomic_DNA"/>
</dbReference>
<evidence type="ECO:0000313" key="3">
    <source>
        <dbReference type="EMBL" id="PZQ94861.1"/>
    </source>
</evidence>
<evidence type="ECO:0000259" key="2">
    <source>
        <dbReference type="Pfam" id="PF04101"/>
    </source>
</evidence>
<gene>
    <name evidence="3" type="ORF">DI533_20995</name>
</gene>